<dbReference type="PRINTS" id="PR00463">
    <property type="entry name" value="EP450I"/>
</dbReference>
<name>A0ABC9F7V2_9POAL</name>
<proteinExistence type="inferred from homology"/>
<organism evidence="9 10">
    <name type="scientific">Urochloa decumbens</name>
    <dbReference type="NCBI Taxonomy" id="240449"/>
    <lineage>
        <taxon>Eukaryota</taxon>
        <taxon>Viridiplantae</taxon>
        <taxon>Streptophyta</taxon>
        <taxon>Embryophyta</taxon>
        <taxon>Tracheophyta</taxon>
        <taxon>Spermatophyta</taxon>
        <taxon>Magnoliopsida</taxon>
        <taxon>Liliopsida</taxon>
        <taxon>Poales</taxon>
        <taxon>Poaceae</taxon>
        <taxon>PACMAD clade</taxon>
        <taxon>Panicoideae</taxon>
        <taxon>Panicodae</taxon>
        <taxon>Paniceae</taxon>
        <taxon>Melinidinae</taxon>
        <taxon>Urochloa</taxon>
    </lineage>
</organism>
<dbReference type="CDD" id="cd11075">
    <property type="entry name" value="CYP77_89"/>
    <property type="match status" value="1"/>
</dbReference>
<evidence type="ECO:0000256" key="4">
    <source>
        <dbReference type="ARBA" id="ARBA00022989"/>
    </source>
</evidence>
<dbReference type="InterPro" id="IPR002401">
    <property type="entry name" value="Cyt_P450_E_grp-I"/>
</dbReference>
<dbReference type="PANTHER" id="PTHR24298">
    <property type="entry name" value="FLAVONOID 3'-MONOOXYGENASE-RELATED"/>
    <property type="match status" value="1"/>
</dbReference>
<feature type="binding site" description="axial binding residue" evidence="6">
    <location>
        <position position="424"/>
    </location>
    <ligand>
        <name>heme</name>
        <dbReference type="ChEBI" id="CHEBI:30413"/>
    </ligand>
    <ligandPart>
        <name>Fe</name>
        <dbReference type="ChEBI" id="CHEBI:18248"/>
    </ligandPart>
</feature>
<evidence type="ECO:0000313" key="10">
    <source>
        <dbReference type="Proteomes" id="UP001497457"/>
    </source>
</evidence>
<dbReference type="Gene3D" id="1.10.630.10">
    <property type="entry name" value="Cytochrome P450"/>
    <property type="match status" value="1"/>
</dbReference>
<evidence type="ECO:0000256" key="3">
    <source>
        <dbReference type="ARBA" id="ARBA00022723"/>
    </source>
</evidence>
<dbReference type="Proteomes" id="UP001497457">
    <property type="component" value="Chromosome 5rd"/>
</dbReference>
<dbReference type="Pfam" id="PF00067">
    <property type="entry name" value="p450"/>
    <property type="match status" value="2"/>
</dbReference>
<dbReference type="PROSITE" id="PS00086">
    <property type="entry name" value="CYTOCHROME_P450"/>
    <property type="match status" value="1"/>
</dbReference>
<dbReference type="InterPro" id="IPR017972">
    <property type="entry name" value="Cyt_P450_CS"/>
</dbReference>
<keyword evidence="3 6" id="KW-0479">Metal-binding</keyword>
<dbReference type="GO" id="GO:0016020">
    <property type="term" value="C:membrane"/>
    <property type="evidence" value="ECO:0007669"/>
    <property type="project" value="UniProtKB-SubCell"/>
</dbReference>
<evidence type="ECO:0000256" key="5">
    <source>
        <dbReference type="ARBA" id="ARBA00023136"/>
    </source>
</evidence>
<keyword evidence="7" id="KW-0503">Monooxygenase</keyword>
<dbReference type="GO" id="GO:0046872">
    <property type="term" value="F:metal ion binding"/>
    <property type="evidence" value="ECO:0007669"/>
    <property type="project" value="UniProtKB-KW"/>
</dbReference>
<dbReference type="AlphaFoldDB" id="A0ABC9F7V2"/>
<evidence type="ECO:0000256" key="7">
    <source>
        <dbReference type="RuleBase" id="RU000461"/>
    </source>
</evidence>
<evidence type="ECO:0000256" key="8">
    <source>
        <dbReference type="SAM" id="SignalP"/>
    </source>
</evidence>
<accession>A0ABC9F7V2</accession>
<feature type="chain" id="PRO_5044802654" evidence="8">
    <location>
        <begin position="32"/>
        <end position="485"/>
    </location>
</feature>
<sequence>MEAAVAYLLFLPLAICAVLLLLSALNPPSKARASVLPLPPSPPAVPVVGPLLWLLRARNRLEPAIRDLHRRHGPVLTLRFLSPRPAIFVSGRGATHRALVQRGPAFASHPPAIAPFRVLNSGQSTVSSAPYGPLWRSLRRNLTAGVLNPSRVQLFALARRQAVAALVSDLGRRSEEGGGEVFAFCPAVTKLVFRRRWEKVLSIRRKQEELFLPLITARRDGHQDSSLVPGNEEHDESLPYCYVDTLLAHRLPKEEGERALTDAEMVSLCTEFLTASVDTTVTALQWIMANLVRQPEVQAKLVSEITAVASPAAGGDHDWIAEEHLRSMPYLKAVVLEGLRRHPPARFLLSHAAVEETSLDGHRVPAATPVNFSVADVSLDGDVWDSPEEFRPERFVGAGEGAGVDLTGSREIRMMPFGVGRRICPGLGLALLHLEYFVASMVRKFEWVAVAGVGVDLVEKPEFTAAMERPLRARVARRRRSVVAI</sequence>
<evidence type="ECO:0000256" key="6">
    <source>
        <dbReference type="PIRSR" id="PIRSR602401-1"/>
    </source>
</evidence>
<keyword evidence="4" id="KW-1133">Transmembrane helix</keyword>
<gene>
    <name evidence="9" type="ORF">URODEC1_LOCUS102941</name>
</gene>
<comment type="cofactor">
    <cofactor evidence="6">
        <name>heme</name>
        <dbReference type="ChEBI" id="CHEBI:30413"/>
    </cofactor>
</comment>
<keyword evidence="5" id="KW-0472">Membrane</keyword>
<keyword evidence="10" id="KW-1185">Reference proteome</keyword>
<evidence type="ECO:0000313" key="9">
    <source>
        <dbReference type="EMBL" id="CAL5070675.1"/>
    </source>
</evidence>
<reference evidence="9" key="1">
    <citation type="submission" date="2024-10" db="EMBL/GenBank/DDBJ databases">
        <authorList>
            <person name="Ryan C."/>
        </authorList>
    </citation>
    <scope>NUCLEOTIDE SEQUENCE [LARGE SCALE GENOMIC DNA]</scope>
</reference>
<keyword evidence="6 7" id="KW-0408">Iron</keyword>
<dbReference type="GO" id="GO:0004497">
    <property type="term" value="F:monooxygenase activity"/>
    <property type="evidence" value="ECO:0007669"/>
    <property type="project" value="UniProtKB-KW"/>
</dbReference>
<dbReference type="EMBL" id="OZ075115">
    <property type="protein sequence ID" value="CAL5070675.1"/>
    <property type="molecule type" value="Genomic_DNA"/>
</dbReference>
<keyword evidence="7" id="KW-0560">Oxidoreductase</keyword>
<dbReference type="InterPro" id="IPR051103">
    <property type="entry name" value="Plant_metabolite_P450s"/>
</dbReference>
<keyword evidence="8" id="KW-0732">Signal</keyword>
<comment type="subcellular location">
    <subcellularLocation>
        <location evidence="1">Membrane</location>
        <topology evidence="1">Single-pass membrane protein</topology>
    </subcellularLocation>
</comment>
<keyword evidence="2" id="KW-0812">Transmembrane</keyword>
<evidence type="ECO:0000256" key="1">
    <source>
        <dbReference type="ARBA" id="ARBA00004167"/>
    </source>
</evidence>
<dbReference type="SUPFAM" id="SSF48264">
    <property type="entry name" value="Cytochrome P450"/>
    <property type="match status" value="1"/>
</dbReference>
<comment type="similarity">
    <text evidence="7">Belongs to the cytochrome P450 family.</text>
</comment>
<dbReference type="PANTHER" id="PTHR24298:SF825">
    <property type="entry name" value="CYTOCHROME P450 89A2"/>
    <property type="match status" value="1"/>
</dbReference>
<protein>
    <submittedName>
        <fullName evidence="9">Uncharacterized protein</fullName>
    </submittedName>
</protein>
<dbReference type="PRINTS" id="PR00385">
    <property type="entry name" value="P450"/>
</dbReference>
<keyword evidence="6 7" id="KW-0349">Heme</keyword>
<dbReference type="InterPro" id="IPR001128">
    <property type="entry name" value="Cyt_P450"/>
</dbReference>
<dbReference type="InterPro" id="IPR036396">
    <property type="entry name" value="Cyt_P450_sf"/>
</dbReference>
<evidence type="ECO:0000256" key="2">
    <source>
        <dbReference type="ARBA" id="ARBA00022692"/>
    </source>
</evidence>
<feature type="signal peptide" evidence="8">
    <location>
        <begin position="1"/>
        <end position="31"/>
    </location>
</feature>